<feature type="region of interest" description="Disordered" evidence="1">
    <location>
        <begin position="99"/>
        <end position="125"/>
    </location>
</feature>
<protein>
    <submittedName>
        <fullName evidence="2">Uncharacterized protein</fullName>
    </submittedName>
</protein>
<evidence type="ECO:0000256" key="1">
    <source>
        <dbReference type="SAM" id="MobiDB-lite"/>
    </source>
</evidence>
<dbReference type="SUPFAM" id="SSF53697">
    <property type="entry name" value="SIS domain"/>
    <property type="match status" value="1"/>
</dbReference>
<gene>
    <name evidence="2" type="ORF">DY000_02032966</name>
</gene>
<dbReference type="EMBL" id="QGKV02000649">
    <property type="protein sequence ID" value="KAF3580752.1"/>
    <property type="molecule type" value="Genomic_DNA"/>
</dbReference>
<keyword evidence="3" id="KW-1185">Reference proteome</keyword>
<evidence type="ECO:0000313" key="2">
    <source>
        <dbReference type="EMBL" id="KAF3580752.1"/>
    </source>
</evidence>
<dbReference type="Proteomes" id="UP000266723">
    <property type="component" value="Unassembled WGS sequence"/>
</dbReference>
<sequence>ISHPTDPNPPRLDLLVEFTGVSRRSARVFLHGVGRQGLMMKAFAMCLFHLGLSSHLVSDMTTPLISSPDLLIASAGPGGSPPSMRFAPSRNRAVLKLCSSPLSQREGKRSSSLSPPKSDWDERRR</sequence>
<dbReference type="Gene3D" id="3.40.50.10490">
    <property type="entry name" value="Glucose-6-phosphate isomerase like protein, domain 1"/>
    <property type="match status" value="1"/>
</dbReference>
<dbReference type="InterPro" id="IPR046348">
    <property type="entry name" value="SIS_dom_sf"/>
</dbReference>
<dbReference type="InterPro" id="IPR017552">
    <property type="entry name" value="PHI/rmpB"/>
</dbReference>
<dbReference type="PANTHER" id="PTHR43443:SF1">
    <property type="entry name" value="3-HEXULOSE-6-PHOSPHATE ISOMERASE"/>
    <property type="match status" value="1"/>
</dbReference>
<comment type="caution">
    <text evidence="2">The sequence shown here is derived from an EMBL/GenBank/DDBJ whole genome shotgun (WGS) entry which is preliminary data.</text>
</comment>
<evidence type="ECO:0000313" key="3">
    <source>
        <dbReference type="Proteomes" id="UP000266723"/>
    </source>
</evidence>
<name>A0ABQ7DTA3_BRACR</name>
<reference evidence="2 3" key="1">
    <citation type="journal article" date="2020" name="BMC Genomics">
        <title>Intraspecific diversification of the crop wild relative Brassica cretica Lam. using demographic model selection.</title>
        <authorList>
            <person name="Kioukis A."/>
            <person name="Michalopoulou V.A."/>
            <person name="Briers L."/>
            <person name="Pirintsos S."/>
            <person name="Studholme D.J."/>
            <person name="Pavlidis P."/>
            <person name="Sarris P.F."/>
        </authorList>
    </citation>
    <scope>NUCLEOTIDE SEQUENCE [LARGE SCALE GENOMIC DNA]</scope>
    <source>
        <strain evidence="3">cv. PFS-1207/04</strain>
    </source>
</reference>
<feature type="non-terminal residue" evidence="2">
    <location>
        <position position="1"/>
    </location>
</feature>
<accession>A0ABQ7DTA3</accession>
<organism evidence="2 3">
    <name type="scientific">Brassica cretica</name>
    <name type="common">Mustard</name>
    <dbReference type="NCBI Taxonomy" id="69181"/>
    <lineage>
        <taxon>Eukaryota</taxon>
        <taxon>Viridiplantae</taxon>
        <taxon>Streptophyta</taxon>
        <taxon>Embryophyta</taxon>
        <taxon>Tracheophyta</taxon>
        <taxon>Spermatophyta</taxon>
        <taxon>Magnoliopsida</taxon>
        <taxon>eudicotyledons</taxon>
        <taxon>Gunneridae</taxon>
        <taxon>Pentapetalae</taxon>
        <taxon>rosids</taxon>
        <taxon>malvids</taxon>
        <taxon>Brassicales</taxon>
        <taxon>Brassicaceae</taxon>
        <taxon>Brassiceae</taxon>
        <taxon>Brassica</taxon>
    </lineage>
</organism>
<dbReference type="PANTHER" id="PTHR43443">
    <property type="entry name" value="3-HEXULOSE-6-PHOSPHATE ISOMERASE"/>
    <property type="match status" value="1"/>
</dbReference>
<proteinExistence type="predicted"/>